<gene>
    <name evidence="3" type="ORF">PQR62_09565</name>
</gene>
<evidence type="ECO:0000313" key="4">
    <source>
        <dbReference type="Proteomes" id="UP001629246"/>
    </source>
</evidence>
<dbReference type="PANTHER" id="PTHR30273">
    <property type="entry name" value="PERIPLASMIC SIGNAL SENSOR AND SIGMA FACTOR ACTIVATOR FECR-RELATED"/>
    <property type="match status" value="1"/>
</dbReference>
<feature type="domain" description="FecR protein" evidence="1">
    <location>
        <begin position="120"/>
        <end position="213"/>
    </location>
</feature>
<keyword evidence="4" id="KW-1185">Reference proteome</keyword>
<dbReference type="InterPro" id="IPR006860">
    <property type="entry name" value="FecR"/>
</dbReference>
<dbReference type="PIRSF" id="PIRSF018266">
    <property type="entry name" value="FecR"/>
    <property type="match status" value="1"/>
</dbReference>
<comment type="caution">
    <text evidence="3">The sequence shown here is derived from an EMBL/GenBank/DDBJ whole genome shotgun (WGS) entry which is preliminary data.</text>
</comment>
<dbReference type="RefSeq" id="WP_408157236.1">
    <property type="nucleotide sequence ID" value="NZ_JAQQFM010000004.1"/>
</dbReference>
<protein>
    <submittedName>
        <fullName evidence="3">FecR family protein</fullName>
    </submittedName>
</protein>
<dbReference type="EMBL" id="JAQQFM010000004">
    <property type="protein sequence ID" value="MFL9924513.1"/>
    <property type="molecule type" value="Genomic_DNA"/>
</dbReference>
<dbReference type="Proteomes" id="UP001629246">
    <property type="component" value="Unassembled WGS sequence"/>
</dbReference>
<organism evidence="3 4">
    <name type="scientific">Herbaspirillum lusitanum</name>
    <dbReference type="NCBI Taxonomy" id="213312"/>
    <lineage>
        <taxon>Bacteria</taxon>
        <taxon>Pseudomonadati</taxon>
        <taxon>Pseudomonadota</taxon>
        <taxon>Betaproteobacteria</taxon>
        <taxon>Burkholderiales</taxon>
        <taxon>Oxalobacteraceae</taxon>
        <taxon>Herbaspirillum</taxon>
    </lineage>
</organism>
<reference evidence="3 4" key="1">
    <citation type="journal article" date="2024" name="Chem. Sci.">
        <title>Discovery of megapolipeptins by genome mining of a Burkholderiales bacteria collection.</title>
        <authorList>
            <person name="Paulo B.S."/>
            <person name="Recchia M.J.J."/>
            <person name="Lee S."/>
            <person name="Fergusson C.H."/>
            <person name="Romanowski S.B."/>
            <person name="Hernandez A."/>
            <person name="Krull N."/>
            <person name="Liu D.Y."/>
            <person name="Cavanagh H."/>
            <person name="Bos A."/>
            <person name="Gray C.A."/>
            <person name="Murphy B.T."/>
            <person name="Linington R.G."/>
            <person name="Eustaquio A.S."/>
        </authorList>
    </citation>
    <scope>NUCLEOTIDE SEQUENCE [LARGE SCALE GENOMIC DNA]</scope>
    <source>
        <strain evidence="3 4">RL21-008-BIB-A</strain>
    </source>
</reference>
<evidence type="ECO:0000259" key="2">
    <source>
        <dbReference type="Pfam" id="PF16220"/>
    </source>
</evidence>
<dbReference type="PANTHER" id="PTHR30273:SF2">
    <property type="entry name" value="PROTEIN FECR"/>
    <property type="match status" value="1"/>
</dbReference>
<dbReference type="Pfam" id="PF16220">
    <property type="entry name" value="DUF4880"/>
    <property type="match status" value="1"/>
</dbReference>
<accession>A0ABW9A6J7</accession>
<dbReference type="Pfam" id="PF04773">
    <property type="entry name" value="FecR"/>
    <property type="match status" value="1"/>
</dbReference>
<proteinExistence type="predicted"/>
<dbReference type="InterPro" id="IPR012373">
    <property type="entry name" value="Ferrdict_sens_TM"/>
</dbReference>
<dbReference type="InterPro" id="IPR032623">
    <property type="entry name" value="FecR_N"/>
</dbReference>
<dbReference type="Gene3D" id="2.60.120.1440">
    <property type="match status" value="1"/>
</dbReference>
<evidence type="ECO:0000313" key="3">
    <source>
        <dbReference type="EMBL" id="MFL9924513.1"/>
    </source>
</evidence>
<sequence>MSASQTDGSAPDELSVKQAIEWMVRLHSGEATPADHQACSSWRAARPAHEQAWSRLQALTTRVQSLPSDLSHATLGDSPARRKYNRRFALKTLSIVCGVGSLAWGSQALLPWRSMLASYASDIGEQRQVTLADGTAVHLNTQTAFDADYSDSRRRIRLYRGELLITTAHDPASRYRPFIVETRFGDIQALGTEFRVWDQGTSVLVAVFEGAVEIRRQQAGEAVRLDAGQQTVFSAGGLLSRVNIVPADTDGIAWTEGMIVADRMRLGELVAQLDRYLPGRIRCDDAVADLRISGVFPLNQPAKVLAAVARTLPVKIDMLTSYWISLKPA</sequence>
<name>A0ABW9A6J7_9BURK</name>
<evidence type="ECO:0000259" key="1">
    <source>
        <dbReference type="Pfam" id="PF04773"/>
    </source>
</evidence>
<feature type="domain" description="FecR N-terminal" evidence="2">
    <location>
        <begin position="17"/>
        <end position="59"/>
    </location>
</feature>